<dbReference type="Proteomes" id="UP000649799">
    <property type="component" value="Unassembled WGS sequence"/>
</dbReference>
<dbReference type="InterPro" id="IPR022453">
    <property type="entry name" value="Znf_MqsA-type"/>
</dbReference>
<reference evidence="1 2" key="1">
    <citation type="submission" date="2020-03" db="EMBL/GenBank/DDBJ databases">
        <title>Cyclobacterium plantarum sp. nov., a marine bacterium isolated from a coastal-marine wetland.</title>
        <authorList>
            <person name="Sanchez-Porro C."/>
            <person name="Ventosa A."/>
            <person name="Amoozegar M."/>
        </authorList>
    </citation>
    <scope>NUCLEOTIDE SEQUENCE [LARGE SCALE GENOMIC DNA]</scope>
    <source>
        <strain evidence="1 2">GBPx2</strain>
    </source>
</reference>
<proteinExistence type="predicted"/>
<name>A0ABX0HAY4_9BACT</name>
<organism evidence="1 2">
    <name type="scientific">Cyclobacterium plantarum</name>
    <dbReference type="NCBI Taxonomy" id="2716263"/>
    <lineage>
        <taxon>Bacteria</taxon>
        <taxon>Pseudomonadati</taxon>
        <taxon>Bacteroidota</taxon>
        <taxon>Cytophagia</taxon>
        <taxon>Cytophagales</taxon>
        <taxon>Cyclobacteriaceae</taxon>
        <taxon>Cyclobacterium</taxon>
    </lineage>
</organism>
<sequence>MNPNDIHCENLIFSDHAINQMFKRDISVENTRMIVDFGEIIQDYPDDKPFPNCLLLGHISKRPIHLVIGVNKNECVVITANEPDPKLWDGNFKMKTKLECSLCKNGTTEKGYVTVTLEKGETIVLIKNVPAEVCTNCGHYYLSAETTQLVLDKGKEAYEKGTELEVVKLQVA</sequence>
<keyword evidence="2" id="KW-1185">Reference proteome</keyword>
<dbReference type="RefSeq" id="WP_166146379.1">
    <property type="nucleotide sequence ID" value="NZ_JAANYN010000003.1"/>
</dbReference>
<dbReference type="Gene3D" id="3.10.20.860">
    <property type="match status" value="1"/>
</dbReference>
<comment type="caution">
    <text evidence="1">The sequence shown here is derived from an EMBL/GenBank/DDBJ whole genome shotgun (WGS) entry which is preliminary data.</text>
</comment>
<gene>
    <name evidence="1" type="ORF">G9Q97_10050</name>
</gene>
<dbReference type="CDD" id="cd12870">
    <property type="entry name" value="MqsA"/>
    <property type="match status" value="1"/>
</dbReference>
<evidence type="ECO:0000313" key="2">
    <source>
        <dbReference type="Proteomes" id="UP000649799"/>
    </source>
</evidence>
<accession>A0ABX0HAY4</accession>
<evidence type="ECO:0000313" key="1">
    <source>
        <dbReference type="EMBL" id="NHE57155.1"/>
    </source>
</evidence>
<protein>
    <submittedName>
        <fullName evidence="1">DUF4258 domain-containing protein</fullName>
    </submittedName>
</protein>
<dbReference type="EMBL" id="JAANYN010000003">
    <property type="protein sequence ID" value="NHE57155.1"/>
    <property type="molecule type" value="Genomic_DNA"/>
</dbReference>
<dbReference type="NCBIfam" id="TIGR03831">
    <property type="entry name" value="YgiT_finger"/>
    <property type="match status" value="1"/>
</dbReference>
<dbReference type="InterPro" id="IPR025354">
    <property type="entry name" value="DUF4258"/>
</dbReference>
<dbReference type="Pfam" id="PF14076">
    <property type="entry name" value="DUF4258"/>
    <property type="match status" value="1"/>
</dbReference>